<dbReference type="RefSeq" id="WP_221423151.1">
    <property type="nucleotide sequence ID" value="NZ_CP081297.1"/>
</dbReference>
<protein>
    <submittedName>
        <fullName evidence="1">Uncharacterized protein</fullName>
    </submittedName>
</protein>
<reference evidence="1 2" key="1">
    <citation type="submission" date="2021-08" db="EMBL/GenBank/DDBJ databases">
        <title>Comparative Genomics Analysis of the Genus Qipengyuania Reveals Extensive Genetic Diversity and Metabolic Versatility, Including the Description of Fifteen Novel Species.</title>
        <authorList>
            <person name="Liu Y."/>
        </authorList>
    </citation>
    <scope>NUCLEOTIDE SEQUENCE [LARGE SCALE GENOMIC DNA]</scope>
    <source>
        <strain evidence="1 2">1XM2-8</strain>
    </source>
</reference>
<keyword evidence="2" id="KW-1185">Reference proteome</keyword>
<dbReference type="Proteomes" id="UP000824280">
    <property type="component" value="Chromosome"/>
</dbReference>
<gene>
    <name evidence="1" type="ORF">K3166_02615</name>
</gene>
<name>A0ABX8ZIW1_9SPHN</name>
<evidence type="ECO:0000313" key="2">
    <source>
        <dbReference type="Proteomes" id="UP000824280"/>
    </source>
</evidence>
<proteinExistence type="predicted"/>
<evidence type="ECO:0000313" key="1">
    <source>
        <dbReference type="EMBL" id="QZD87614.1"/>
    </source>
</evidence>
<dbReference type="EMBL" id="CP081297">
    <property type="protein sequence ID" value="QZD87614.1"/>
    <property type="molecule type" value="Genomic_DNA"/>
</dbReference>
<organism evidence="1 2">
    <name type="scientific">Qipengyuania psychrotolerans</name>
    <dbReference type="NCBI Taxonomy" id="2867238"/>
    <lineage>
        <taxon>Bacteria</taxon>
        <taxon>Pseudomonadati</taxon>
        <taxon>Pseudomonadota</taxon>
        <taxon>Alphaproteobacteria</taxon>
        <taxon>Sphingomonadales</taxon>
        <taxon>Erythrobacteraceae</taxon>
        <taxon>Qipengyuania</taxon>
    </lineage>
</organism>
<sequence length="50" mass="5382">MYTRKFFQTQLGQAALASIAAMTAFVVLSSQVAVTTPVQTLASYEQVEIA</sequence>
<accession>A0ABX8ZIW1</accession>